<evidence type="ECO:0000259" key="1">
    <source>
        <dbReference type="PROSITE" id="PS51186"/>
    </source>
</evidence>
<protein>
    <submittedName>
        <fullName evidence="3">Acetyltransferase (GNAT) family protein</fullName>
    </submittedName>
</protein>
<dbReference type="InterPro" id="IPR000182">
    <property type="entry name" value="GNAT_dom"/>
</dbReference>
<keyword evidence="3" id="KW-0808">Transferase</keyword>
<dbReference type="GO" id="GO:0016747">
    <property type="term" value="F:acyltransferase activity, transferring groups other than amino-acyl groups"/>
    <property type="evidence" value="ECO:0007669"/>
    <property type="project" value="InterPro"/>
</dbReference>
<name>A0A1F2PGM1_9FIRM</name>
<comment type="caution">
    <text evidence="3">The sequence shown here is derived from an EMBL/GenBank/DDBJ whole genome shotgun (WGS) entry which is preliminary data.</text>
</comment>
<dbReference type="PANTHER" id="PTHR31435">
    <property type="entry name" value="PROTEIN NATD1"/>
    <property type="match status" value="1"/>
</dbReference>
<organism evidence="3 4">
    <name type="scientific">Acetobacterium wieringae</name>
    <dbReference type="NCBI Taxonomy" id="52694"/>
    <lineage>
        <taxon>Bacteria</taxon>
        <taxon>Bacillati</taxon>
        <taxon>Bacillota</taxon>
        <taxon>Clostridia</taxon>
        <taxon>Eubacteriales</taxon>
        <taxon>Eubacteriaceae</taxon>
        <taxon>Acetobacterium</taxon>
    </lineage>
</organism>
<dbReference type="RefSeq" id="WP_070371254.1">
    <property type="nucleotide sequence ID" value="NZ_CP097897.1"/>
</dbReference>
<gene>
    <name evidence="3" type="ORF">ACWI_19490</name>
</gene>
<sequence>METIHEAKNKFYMGVNEDEPVGLLSYHLEGQHLIIEHVYVTRELRGQELGVRLVAKAVAFARENKLKISSYCSYAEKVLSENPDYGDVFSDDTDSCDN</sequence>
<dbReference type="STRING" id="52694.ACWI_19490"/>
<evidence type="ECO:0000313" key="4">
    <source>
        <dbReference type="Proteomes" id="UP000176244"/>
    </source>
</evidence>
<reference evidence="3 4" key="1">
    <citation type="submission" date="2015-09" db="EMBL/GenBank/DDBJ databases">
        <title>Genome sequence of Acetobacterium wieringae DSM 1911.</title>
        <authorList>
            <person name="Poehlein A."/>
            <person name="Bengelsdorf F.R."/>
            <person name="Schiel-Bengelsdorf B."/>
            <person name="Duerre P."/>
            <person name="Daniel R."/>
        </authorList>
    </citation>
    <scope>NUCLEOTIDE SEQUENCE [LARGE SCALE GENOMIC DNA]</scope>
    <source>
        <strain evidence="3 4">DSM 1911</strain>
    </source>
</reference>
<dbReference type="PANTHER" id="PTHR31435:SF10">
    <property type="entry name" value="BSR4717 PROTEIN"/>
    <property type="match status" value="1"/>
</dbReference>
<dbReference type="PROSITE" id="PS51729">
    <property type="entry name" value="GNAT_YJDJ"/>
    <property type="match status" value="1"/>
</dbReference>
<dbReference type="CDD" id="cd04301">
    <property type="entry name" value="NAT_SF"/>
    <property type="match status" value="1"/>
</dbReference>
<dbReference type="InterPro" id="IPR016181">
    <property type="entry name" value="Acyl_CoA_acyltransferase"/>
</dbReference>
<dbReference type="Proteomes" id="UP000176244">
    <property type="component" value="Unassembled WGS sequence"/>
</dbReference>
<dbReference type="OrthoDB" id="9793389at2"/>
<dbReference type="InterPro" id="IPR031165">
    <property type="entry name" value="GNAT_YJDJ"/>
</dbReference>
<proteinExistence type="predicted"/>
<dbReference type="AlphaFoldDB" id="A0A1F2PGM1"/>
<evidence type="ECO:0000259" key="2">
    <source>
        <dbReference type="PROSITE" id="PS51729"/>
    </source>
</evidence>
<dbReference type="SUPFAM" id="SSF55729">
    <property type="entry name" value="Acyl-CoA N-acyltransferases (Nat)"/>
    <property type="match status" value="1"/>
</dbReference>
<dbReference type="PROSITE" id="PS51186">
    <property type="entry name" value="GNAT"/>
    <property type="match status" value="1"/>
</dbReference>
<feature type="domain" description="N-acetyltransferase" evidence="2">
    <location>
        <begin position="3"/>
        <end position="90"/>
    </location>
</feature>
<dbReference type="Pfam" id="PF14542">
    <property type="entry name" value="Acetyltransf_CG"/>
    <property type="match status" value="1"/>
</dbReference>
<accession>A0A1F2PGM1</accession>
<dbReference type="InterPro" id="IPR045057">
    <property type="entry name" value="Gcn5-rel_NAT"/>
</dbReference>
<dbReference type="EMBL" id="LKEU01000030">
    <property type="protein sequence ID" value="OFV70470.1"/>
    <property type="molecule type" value="Genomic_DNA"/>
</dbReference>
<feature type="domain" description="N-acetyltransferase" evidence="1">
    <location>
        <begin position="1"/>
        <end position="98"/>
    </location>
</feature>
<dbReference type="Gene3D" id="3.40.630.30">
    <property type="match status" value="1"/>
</dbReference>
<evidence type="ECO:0000313" key="3">
    <source>
        <dbReference type="EMBL" id="OFV70470.1"/>
    </source>
</evidence>